<dbReference type="AlphaFoldDB" id="A0A134CHQ9"/>
<feature type="domain" description="Radical SAM core" evidence="17">
    <location>
        <begin position="149"/>
        <end position="380"/>
    </location>
</feature>
<dbReference type="STRING" id="1588748.HMPREF3182_00754"/>
<comment type="similarity">
    <text evidence="14">Belongs to the methylthiotransferase family. MtaB subfamily.</text>
</comment>
<evidence type="ECO:0000256" key="6">
    <source>
        <dbReference type="ARBA" id="ARBA00022679"/>
    </source>
</evidence>
<evidence type="ECO:0000313" key="19">
    <source>
        <dbReference type="Proteomes" id="UP000070160"/>
    </source>
</evidence>
<dbReference type="SMART" id="SM00729">
    <property type="entry name" value="Elp3"/>
    <property type="match status" value="1"/>
</dbReference>
<keyword evidence="7" id="KW-0949">S-adenosyl-L-methionine</keyword>
<dbReference type="PANTHER" id="PTHR11918">
    <property type="entry name" value="RADICAL SAM PROTEINS"/>
    <property type="match status" value="1"/>
</dbReference>
<dbReference type="Gene3D" id="3.80.30.20">
    <property type="entry name" value="tm_1862 like domain"/>
    <property type="match status" value="1"/>
</dbReference>
<evidence type="ECO:0000256" key="13">
    <source>
        <dbReference type="ARBA" id="ARBA00051661"/>
    </source>
</evidence>
<feature type="domain" description="MTTase N-terminal" evidence="16">
    <location>
        <begin position="8"/>
        <end position="120"/>
    </location>
</feature>
<sequence>MKEDCSMPTIAFATLGCRVNQYDTDSMRGLFIAQGFVDASFNSPADVYVINTCSVTQMGEKKSRQLIRRAKKYNPQGIVVVTGCYAQLSPEEIASIQGVDAVIGTNEKKNIVSIVQQLLHTEAFEPVTAIHDIRHSGDTFEEIPLYPSAVEHTRADLKIQEGCNNFCTYCIIPYTRGALKSRQPDAIVEEAKRLVKAGFKELVLTGIHLGAYGKELPDKPTLAHILKRLVQETDVARLRLGSIDSLEVDEALIEVFNAFNQRICPHLHIPIQAGSNAILKAMNRQYTKEEYVELIQVLKEKINNVTFSTDLILGFPGETEELFSETMETLRGIPYSHIHAFPYSARPGTPAAKMMGQIDMAERKRRVEIVNAFSARQKKSLLQGFLHKTVCVLIERVDQTRAEGFCENYERVYISPVSTLKQGDMVMVNIIQATDNALYGIIKEDV</sequence>
<dbReference type="NCBIfam" id="TIGR01579">
    <property type="entry name" value="MiaB-like-C"/>
    <property type="match status" value="1"/>
</dbReference>
<keyword evidence="8" id="KW-0819">tRNA processing</keyword>
<dbReference type="SFLD" id="SFLDG01082">
    <property type="entry name" value="B12-binding_domain_containing"/>
    <property type="match status" value="1"/>
</dbReference>
<dbReference type="InterPro" id="IPR005839">
    <property type="entry name" value="Methylthiotransferase"/>
</dbReference>
<dbReference type="InterPro" id="IPR023404">
    <property type="entry name" value="rSAM_horseshoe"/>
</dbReference>
<keyword evidence="10" id="KW-0408">Iron</keyword>
<protein>
    <recommendedName>
        <fullName evidence="15">Threonylcarbamoyladenosine tRNA methylthiotransferase MtaB</fullName>
        <ecNumber evidence="3">2.8.4.5</ecNumber>
    </recommendedName>
    <alternativeName>
        <fullName evidence="12">tRNA-t(6)A37 methylthiotransferase</fullName>
    </alternativeName>
</protein>
<dbReference type="InterPro" id="IPR058240">
    <property type="entry name" value="rSAM_sf"/>
</dbReference>
<dbReference type="Gene3D" id="3.40.50.12160">
    <property type="entry name" value="Methylthiotransferase, N-terminal domain"/>
    <property type="match status" value="1"/>
</dbReference>
<dbReference type="CDD" id="cd01335">
    <property type="entry name" value="Radical_SAM"/>
    <property type="match status" value="1"/>
</dbReference>
<evidence type="ECO:0000256" key="1">
    <source>
        <dbReference type="ARBA" id="ARBA00001966"/>
    </source>
</evidence>
<dbReference type="EC" id="2.8.4.5" evidence="3"/>
<evidence type="ECO:0000256" key="11">
    <source>
        <dbReference type="ARBA" id="ARBA00023014"/>
    </source>
</evidence>
<dbReference type="SFLD" id="SFLDG01061">
    <property type="entry name" value="methylthiotransferase"/>
    <property type="match status" value="1"/>
</dbReference>
<dbReference type="FunFam" id="3.80.30.20:FF:000001">
    <property type="entry name" value="tRNA-2-methylthio-N(6)-dimethylallyladenosine synthase 2"/>
    <property type="match status" value="1"/>
</dbReference>
<keyword evidence="11" id="KW-0411">Iron-sulfur</keyword>
<keyword evidence="9" id="KW-0479">Metal-binding</keyword>
<dbReference type="EMBL" id="LSDT01000028">
    <property type="protein sequence ID" value="KXB91731.1"/>
    <property type="molecule type" value="Genomic_DNA"/>
</dbReference>
<dbReference type="PANTHER" id="PTHR11918:SF45">
    <property type="entry name" value="THREONYLCARBAMOYLADENOSINE TRNA METHYLTHIOTRANSFERASE"/>
    <property type="match status" value="1"/>
</dbReference>
<evidence type="ECO:0000256" key="3">
    <source>
        <dbReference type="ARBA" id="ARBA00013273"/>
    </source>
</evidence>
<name>A0A134CHQ9_9FIRM</name>
<evidence type="ECO:0000259" key="16">
    <source>
        <dbReference type="PROSITE" id="PS51449"/>
    </source>
</evidence>
<dbReference type="NCBIfam" id="TIGR00089">
    <property type="entry name" value="MiaB/RimO family radical SAM methylthiotransferase"/>
    <property type="match status" value="1"/>
</dbReference>
<evidence type="ECO:0000256" key="4">
    <source>
        <dbReference type="ARBA" id="ARBA00022485"/>
    </source>
</evidence>
<dbReference type="GO" id="GO:0046872">
    <property type="term" value="F:metal ion binding"/>
    <property type="evidence" value="ECO:0007669"/>
    <property type="project" value="UniProtKB-KW"/>
</dbReference>
<dbReference type="PROSITE" id="PS51918">
    <property type="entry name" value="RADICAL_SAM"/>
    <property type="match status" value="1"/>
</dbReference>
<organism evidence="18 19">
    <name type="scientific">Megasphaera hutchinsoni</name>
    <dbReference type="NCBI Taxonomy" id="1588748"/>
    <lineage>
        <taxon>Bacteria</taxon>
        <taxon>Bacillati</taxon>
        <taxon>Bacillota</taxon>
        <taxon>Negativicutes</taxon>
        <taxon>Veillonellales</taxon>
        <taxon>Veillonellaceae</taxon>
        <taxon>Megasphaera</taxon>
    </lineage>
</organism>
<dbReference type="PROSITE" id="PS51257">
    <property type="entry name" value="PROKAR_LIPOPROTEIN"/>
    <property type="match status" value="1"/>
</dbReference>
<evidence type="ECO:0000256" key="5">
    <source>
        <dbReference type="ARBA" id="ARBA00022490"/>
    </source>
</evidence>
<dbReference type="Pfam" id="PF04055">
    <property type="entry name" value="Radical_SAM"/>
    <property type="match status" value="1"/>
</dbReference>
<dbReference type="GO" id="GO:0035598">
    <property type="term" value="F:tRNA (N(6)-L-threonylcarbamoyladenosine(37)-C(2))-methylthiotransferase activity"/>
    <property type="evidence" value="ECO:0007669"/>
    <property type="project" value="UniProtKB-EC"/>
</dbReference>
<comment type="catalytic activity">
    <reaction evidence="13">
        <text>N(6)-L-threonylcarbamoyladenosine(37) in tRNA + (sulfur carrier)-SH + AH2 + 2 S-adenosyl-L-methionine = 2-methylsulfanyl-N(6)-L-threonylcarbamoyladenosine(37) in tRNA + (sulfur carrier)-H + 5'-deoxyadenosine + L-methionine + A + S-adenosyl-L-homocysteine + 2 H(+)</text>
        <dbReference type="Rhea" id="RHEA:37075"/>
        <dbReference type="Rhea" id="RHEA-COMP:10163"/>
        <dbReference type="Rhea" id="RHEA-COMP:11092"/>
        <dbReference type="Rhea" id="RHEA-COMP:14737"/>
        <dbReference type="Rhea" id="RHEA-COMP:14739"/>
        <dbReference type="ChEBI" id="CHEBI:13193"/>
        <dbReference type="ChEBI" id="CHEBI:15378"/>
        <dbReference type="ChEBI" id="CHEBI:17319"/>
        <dbReference type="ChEBI" id="CHEBI:17499"/>
        <dbReference type="ChEBI" id="CHEBI:29917"/>
        <dbReference type="ChEBI" id="CHEBI:57844"/>
        <dbReference type="ChEBI" id="CHEBI:57856"/>
        <dbReference type="ChEBI" id="CHEBI:59789"/>
        <dbReference type="ChEBI" id="CHEBI:64428"/>
        <dbReference type="ChEBI" id="CHEBI:74418"/>
        <dbReference type="ChEBI" id="CHEBI:74420"/>
        <dbReference type="EC" id="2.8.4.5"/>
    </reaction>
</comment>
<dbReference type="Pfam" id="PF00919">
    <property type="entry name" value="UPF0004"/>
    <property type="match status" value="1"/>
</dbReference>
<dbReference type="InterPro" id="IPR038135">
    <property type="entry name" value="Methylthiotransferase_N_sf"/>
</dbReference>
<dbReference type="SUPFAM" id="SSF102114">
    <property type="entry name" value="Radical SAM enzymes"/>
    <property type="match status" value="1"/>
</dbReference>
<keyword evidence="6 18" id="KW-0808">Transferase</keyword>
<dbReference type="InterPro" id="IPR013848">
    <property type="entry name" value="Methylthiotransferase_N"/>
</dbReference>
<dbReference type="PROSITE" id="PS51449">
    <property type="entry name" value="MTTASE_N"/>
    <property type="match status" value="1"/>
</dbReference>
<dbReference type="InterPro" id="IPR006467">
    <property type="entry name" value="MiaB-like_bact"/>
</dbReference>
<keyword evidence="19" id="KW-1185">Reference proteome</keyword>
<evidence type="ECO:0000256" key="2">
    <source>
        <dbReference type="ARBA" id="ARBA00002399"/>
    </source>
</evidence>
<dbReference type="InterPro" id="IPR007197">
    <property type="entry name" value="rSAM"/>
</dbReference>
<evidence type="ECO:0000256" key="12">
    <source>
        <dbReference type="ARBA" id="ARBA00031213"/>
    </source>
</evidence>
<dbReference type="InterPro" id="IPR020612">
    <property type="entry name" value="Methylthiotransferase_CS"/>
</dbReference>
<dbReference type="Proteomes" id="UP000070160">
    <property type="component" value="Unassembled WGS sequence"/>
</dbReference>
<dbReference type="PATRIC" id="fig|1588748.3.peg.718"/>
<keyword evidence="5" id="KW-0963">Cytoplasm</keyword>
<evidence type="ECO:0000256" key="14">
    <source>
        <dbReference type="ARBA" id="ARBA00061574"/>
    </source>
</evidence>
<proteinExistence type="inferred from homology"/>
<dbReference type="GO" id="GO:0051539">
    <property type="term" value="F:4 iron, 4 sulfur cluster binding"/>
    <property type="evidence" value="ECO:0007669"/>
    <property type="project" value="UniProtKB-KW"/>
</dbReference>
<comment type="caution">
    <text evidence="18">The sequence shown here is derived from an EMBL/GenBank/DDBJ whole genome shotgun (WGS) entry which is preliminary data.</text>
</comment>
<reference evidence="19" key="1">
    <citation type="submission" date="2016-01" db="EMBL/GenBank/DDBJ databases">
        <authorList>
            <person name="Mitreva M."/>
            <person name="Pepin K.H."/>
            <person name="Mihindukulasuriya K.A."/>
            <person name="Fulton R."/>
            <person name="Fronick C."/>
            <person name="O'Laughlin M."/>
            <person name="Miner T."/>
            <person name="Herter B."/>
            <person name="Rosa B.A."/>
            <person name="Cordes M."/>
            <person name="Tomlinson C."/>
            <person name="Wollam A."/>
            <person name="Palsikar V.B."/>
            <person name="Mardis E.R."/>
            <person name="Wilson R.K."/>
        </authorList>
    </citation>
    <scope>NUCLEOTIDE SEQUENCE [LARGE SCALE GENOMIC DNA]</scope>
    <source>
        <strain evidence="19">KA00182</strain>
    </source>
</reference>
<evidence type="ECO:0000256" key="7">
    <source>
        <dbReference type="ARBA" id="ARBA00022691"/>
    </source>
</evidence>
<dbReference type="FunFam" id="3.40.50.12160:FF:000004">
    <property type="entry name" value="Threonylcarbamoyladenosine tRNA methylthiotransferase MtaB"/>
    <property type="match status" value="1"/>
</dbReference>
<comment type="cofactor">
    <cofactor evidence="1">
        <name>[4Fe-4S] cluster</name>
        <dbReference type="ChEBI" id="CHEBI:49883"/>
    </cofactor>
</comment>
<gene>
    <name evidence="18" type="ORF">HMPREF3182_00754</name>
</gene>
<evidence type="ECO:0000313" key="18">
    <source>
        <dbReference type="EMBL" id="KXB91731.1"/>
    </source>
</evidence>
<dbReference type="SFLD" id="SFLDS00029">
    <property type="entry name" value="Radical_SAM"/>
    <property type="match status" value="1"/>
</dbReference>
<dbReference type="InterPro" id="IPR006638">
    <property type="entry name" value="Elp3/MiaA/NifB-like_rSAM"/>
</dbReference>
<dbReference type="PROSITE" id="PS01278">
    <property type="entry name" value="MTTASE_RADICAL"/>
    <property type="match status" value="1"/>
</dbReference>
<evidence type="ECO:0000256" key="8">
    <source>
        <dbReference type="ARBA" id="ARBA00022694"/>
    </source>
</evidence>
<evidence type="ECO:0000256" key="10">
    <source>
        <dbReference type="ARBA" id="ARBA00023004"/>
    </source>
</evidence>
<comment type="function">
    <text evidence="2">Catalyzes the methylthiolation of N6-threonylcarbamoyladenosine (t(6)A), leading to the formation of 2-methylthio-N6-threonylcarbamoyladenosine (ms(2)t(6)A) at position 37 in tRNAs that read codons beginning with adenine.</text>
</comment>
<evidence type="ECO:0000256" key="9">
    <source>
        <dbReference type="ARBA" id="ARBA00022723"/>
    </source>
</evidence>
<accession>A0A134CHQ9</accession>
<evidence type="ECO:0000259" key="17">
    <source>
        <dbReference type="PROSITE" id="PS51918"/>
    </source>
</evidence>
<keyword evidence="4" id="KW-0004">4Fe-4S</keyword>
<evidence type="ECO:0000256" key="15">
    <source>
        <dbReference type="ARBA" id="ARBA00069898"/>
    </source>
</evidence>